<dbReference type="Proteomes" id="UP000256964">
    <property type="component" value="Unassembled WGS sequence"/>
</dbReference>
<dbReference type="EMBL" id="KZ857636">
    <property type="protein sequence ID" value="RDX39834.1"/>
    <property type="molecule type" value="Genomic_DNA"/>
</dbReference>
<evidence type="ECO:0000313" key="2">
    <source>
        <dbReference type="Proteomes" id="UP000256964"/>
    </source>
</evidence>
<name>A0A371CHT7_9APHY</name>
<proteinExistence type="predicted"/>
<reference evidence="1 2" key="1">
    <citation type="journal article" date="2018" name="Biotechnol. Biofuels">
        <title>Integrative visual omics of the white-rot fungus Polyporus brumalis exposes the biotechnological potential of its oxidative enzymes for delignifying raw plant biomass.</title>
        <authorList>
            <person name="Miyauchi S."/>
            <person name="Rancon A."/>
            <person name="Drula E."/>
            <person name="Hage H."/>
            <person name="Chaduli D."/>
            <person name="Favel A."/>
            <person name="Grisel S."/>
            <person name="Henrissat B."/>
            <person name="Herpoel-Gimbert I."/>
            <person name="Ruiz-Duenas F.J."/>
            <person name="Chevret D."/>
            <person name="Hainaut M."/>
            <person name="Lin J."/>
            <person name="Wang M."/>
            <person name="Pangilinan J."/>
            <person name="Lipzen A."/>
            <person name="Lesage-Meessen L."/>
            <person name="Navarro D."/>
            <person name="Riley R."/>
            <person name="Grigoriev I.V."/>
            <person name="Zhou S."/>
            <person name="Raouche S."/>
            <person name="Rosso M.N."/>
        </authorList>
    </citation>
    <scope>NUCLEOTIDE SEQUENCE [LARGE SCALE GENOMIC DNA]</scope>
    <source>
        <strain evidence="1 2">BRFM 1820</strain>
    </source>
</reference>
<keyword evidence="2" id="KW-1185">Reference proteome</keyword>
<evidence type="ECO:0000313" key="1">
    <source>
        <dbReference type="EMBL" id="RDX39834.1"/>
    </source>
</evidence>
<dbReference type="AlphaFoldDB" id="A0A371CHT7"/>
<sequence>MDATSIPRPARPELLKCSRIAESRTTKFRGTVQPSGFWRLSHATVLAVLCPLPEHPACSPVGVSRSRTSTVRLTPTDRGVLSPAYPHVPMSPVPSPFVHAGHTALPNTYSSSSTY</sequence>
<accession>A0A371CHT7</accession>
<protein>
    <submittedName>
        <fullName evidence="1">Uncharacterized protein</fullName>
    </submittedName>
</protein>
<organism evidence="1 2">
    <name type="scientific">Lentinus brumalis</name>
    <dbReference type="NCBI Taxonomy" id="2498619"/>
    <lineage>
        <taxon>Eukaryota</taxon>
        <taxon>Fungi</taxon>
        <taxon>Dikarya</taxon>
        <taxon>Basidiomycota</taxon>
        <taxon>Agaricomycotina</taxon>
        <taxon>Agaricomycetes</taxon>
        <taxon>Polyporales</taxon>
        <taxon>Polyporaceae</taxon>
        <taxon>Lentinus</taxon>
    </lineage>
</organism>
<gene>
    <name evidence="1" type="ORF">OH76DRAFT_515572</name>
</gene>